<dbReference type="GO" id="GO:0009507">
    <property type="term" value="C:chloroplast"/>
    <property type="evidence" value="ECO:0007669"/>
    <property type="project" value="TreeGrafter"/>
</dbReference>
<dbReference type="OMA" id="FEDGPDF"/>
<proteinExistence type="predicted"/>
<dbReference type="PANTHER" id="PTHR31033:SF18">
    <property type="entry name" value="OS06G0115800 PROTEIN"/>
    <property type="match status" value="1"/>
</dbReference>
<dbReference type="PANTHER" id="PTHR31033">
    <property type="entry name" value="PROTEIN, PUTATIVE-RELATED"/>
    <property type="match status" value="1"/>
</dbReference>
<dbReference type="AlphaFoldDB" id="A0AA38GLV3"/>
<gene>
    <name evidence="2" type="ORF">KI387_005795</name>
</gene>
<protein>
    <submittedName>
        <fullName evidence="2">Uncharacterized protein</fullName>
    </submittedName>
</protein>
<reference evidence="2 3" key="1">
    <citation type="journal article" date="2021" name="Nat. Plants">
        <title>The Taxus genome provides insights into paclitaxel biosynthesis.</title>
        <authorList>
            <person name="Xiong X."/>
            <person name="Gou J."/>
            <person name="Liao Q."/>
            <person name="Li Y."/>
            <person name="Zhou Q."/>
            <person name="Bi G."/>
            <person name="Li C."/>
            <person name="Du R."/>
            <person name="Wang X."/>
            <person name="Sun T."/>
            <person name="Guo L."/>
            <person name="Liang H."/>
            <person name="Lu P."/>
            <person name="Wu Y."/>
            <person name="Zhang Z."/>
            <person name="Ro D.K."/>
            <person name="Shang Y."/>
            <person name="Huang S."/>
            <person name="Yan J."/>
        </authorList>
    </citation>
    <scope>NUCLEOTIDE SEQUENCE [LARGE SCALE GENOMIC DNA]</scope>
    <source>
        <strain evidence="2">Ta-2019</strain>
    </source>
</reference>
<dbReference type="EMBL" id="JAHRHJ020000002">
    <property type="protein sequence ID" value="KAH9325617.1"/>
    <property type="molecule type" value="Genomic_DNA"/>
</dbReference>
<name>A0AA38GLV3_TAXCH</name>
<evidence type="ECO:0000313" key="2">
    <source>
        <dbReference type="EMBL" id="KAH9325617.1"/>
    </source>
</evidence>
<sequence length="372" mass="40758">MDFFFKSRFADCMPPPERIIDQGVELCPFLRNITEPTSFCFTSPIRFPTPVEGARGPIFEDGPNFETAFRLFHGHNGVVPLSGRPSVQINSESLSNTENAPSPEFHPFAASAATISLSAFGFGGPFNFDSFMRRNKNIKRNKKEKGPNGKQKSNPLQDGLHEATGKEWLETGKCPIAKSYQAVSKVLPLVSNLMQLPPGMKVKCPPAIVAARAALARTAFVKSLRPKSLPEKMFAIGLLGMAANVPLGVWREHTEKFSPSWFIAIHSAIPFVAMLRKAVNMPKSAMAVTIAASILGQVIGSRAEKARLKRTENVLNVEHQTCELVNSGSKTETPARVYSPEYEEAIVNIHCGVETWDIAERTQPSSDVSSVC</sequence>
<comment type="caution">
    <text evidence="2">The sequence shown here is derived from an EMBL/GenBank/DDBJ whole genome shotgun (WGS) entry which is preliminary data.</text>
</comment>
<organism evidence="2 3">
    <name type="scientific">Taxus chinensis</name>
    <name type="common">Chinese yew</name>
    <name type="synonym">Taxus wallichiana var. chinensis</name>
    <dbReference type="NCBI Taxonomy" id="29808"/>
    <lineage>
        <taxon>Eukaryota</taxon>
        <taxon>Viridiplantae</taxon>
        <taxon>Streptophyta</taxon>
        <taxon>Embryophyta</taxon>
        <taxon>Tracheophyta</taxon>
        <taxon>Spermatophyta</taxon>
        <taxon>Pinopsida</taxon>
        <taxon>Pinidae</taxon>
        <taxon>Conifers II</taxon>
        <taxon>Cupressales</taxon>
        <taxon>Taxaceae</taxon>
        <taxon>Taxus</taxon>
    </lineage>
</organism>
<evidence type="ECO:0000256" key="1">
    <source>
        <dbReference type="SAM" id="MobiDB-lite"/>
    </source>
</evidence>
<feature type="region of interest" description="Disordered" evidence="1">
    <location>
        <begin position="139"/>
        <end position="160"/>
    </location>
</feature>
<dbReference type="Proteomes" id="UP000824469">
    <property type="component" value="Unassembled WGS sequence"/>
</dbReference>
<keyword evidence="3" id="KW-1185">Reference proteome</keyword>
<evidence type="ECO:0000313" key="3">
    <source>
        <dbReference type="Proteomes" id="UP000824469"/>
    </source>
</evidence>
<accession>A0AA38GLV3</accession>